<dbReference type="EMBL" id="CP062222">
    <property type="protein sequence ID" value="QTC90904.1"/>
    <property type="molecule type" value="Genomic_DNA"/>
</dbReference>
<dbReference type="RefSeq" id="WP_207869726.1">
    <property type="nucleotide sequence ID" value="NZ_CP062222.1"/>
</dbReference>
<dbReference type="Proteomes" id="UP000663918">
    <property type="component" value="Chromosome"/>
</dbReference>
<accession>A0A975C1U0</accession>
<evidence type="ECO:0000313" key="2">
    <source>
        <dbReference type="EMBL" id="QTC90904.1"/>
    </source>
</evidence>
<name>A0A975C1U0_9CAUL</name>
<feature type="chain" id="PRO_5037883039" description="Lipoprotein" evidence="1">
    <location>
        <begin position="20"/>
        <end position="152"/>
    </location>
</feature>
<dbReference type="PROSITE" id="PS51257">
    <property type="entry name" value="PROKAR_LIPOPROTEIN"/>
    <property type="match status" value="1"/>
</dbReference>
<keyword evidence="1" id="KW-0732">Signal</keyword>
<dbReference type="AlphaFoldDB" id="A0A975C1U0"/>
<gene>
    <name evidence="2" type="ORF">IFJ75_17010</name>
</gene>
<sequence length="152" mass="16301">MRRFAVLSTAVVATLSACATDPAGPGGPPSSADNGNDCAVIAAVAREHYGFNTTDRLPPPLWLKDGDRTWNPRCDWSRYGVGFPRTYDPATRSEPGKPVQWVSFDRPVYDGRGATVQSGIMHGPLAGMGVECRVISGFAGWTVGNCKNTWIS</sequence>
<keyword evidence="3" id="KW-1185">Reference proteome</keyword>
<reference evidence="2" key="1">
    <citation type="submission" date="2020-09" db="EMBL/GenBank/DDBJ databases">
        <title>Brevundimonas sp. LVF2 isolated from a puddle in Goettingen, Germany.</title>
        <authorList>
            <person name="Friedrich I."/>
            <person name="Klassen A."/>
            <person name="Hannes N."/>
            <person name="Schneider D."/>
            <person name="Hertel R."/>
            <person name="Daniel R."/>
        </authorList>
    </citation>
    <scope>NUCLEOTIDE SEQUENCE</scope>
    <source>
        <strain evidence="2">LVF2</strain>
    </source>
</reference>
<dbReference type="KEGG" id="bgoe:IFJ75_17010"/>
<proteinExistence type="predicted"/>
<protein>
    <recommendedName>
        <fullName evidence="4">Lipoprotein</fullName>
    </recommendedName>
</protein>
<evidence type="ECO:0000256" key="1">
    <source>
        <dbReference type="SAM" id="SignalP"/>
    </source>
</evidence>
<organism evidence="2 3">
    <name type="scientific">Brevundimonas goettingensis</name>
    <dbReference type="NCBI Taxonomy" id="2774190"/>
    <lineage>
        <taxon>Bacteria</taxon>
        <taxon>Pseudomonadati</taxon>
        <taxon>Pseudomonadota</taxon>
        <taxon>Alphaproteobacteria</taxon>
        <taxon>Caulobacterales</taxon>
        <taxon>Caulobacteraceae</taxon>
        <taxon>Brevundimonas</taxon>
    </lineage>
</organism>
<evidence type="ECO:0008006" key="4">
    <source>
        <dbReference type="Google" id="ProtNLM"/>
    </source>
</evidence>
<evidence type="ECO:0000313" key="3">
    <source>
        <dbReference type="Proteomes" id="UP000663918"/>
    </source>
</evidence>
<feature type="signal peptide" evidence="1">
    <location>
        <begin position="1"/>
        <end position="19"/>
    </location>
</feature>